<dbReference type="OrthoDB" id="5391994at2"/>
<evidence type="ECO:0000256" key="4">
    <source>
        <dbReference type="ARBA" id="ARBA00023172"/>
    </source>
</evidence>
<dbReference type="SUPFAM" id="SSF56349">
    <property type="entry name" value="DNA breaking-rejoining enzymes"/>
    <property type="match status" value="1"/>
</dbReference>
<reference evidence="9 10" key="1">
    <citation type="submission" date="2018-07" db="EMBL/GenBank/DDBJ databases">
        <title>Marsedoiliclastica nanhaica gen. nov. sp. nov., a novel marine hydrocarbonoclastic bacterium isolated from an in-situ enriched hydrocarbon-degrading consortium in deep-sea sediment.</title>
        <authorList>
            <person name="Dong C."/>
            <person name="Ma T."/>
            <person name="Liu R."/>
            <person name="Shao Z."/>
        </authorList>
    </citation>
    <scope>NUCLEOTIDE SEQUENCE [LARGE SCALE GENOMIC DNA]</scope>
    <source>
        <strain evidence="10">soil36-7</strain>
    </source>
</reference>
<keyword evidence="10" id="KW-1185">Reference proteome</keyword>
<dbReference type="EMBL" id="CP031093">
    <property type="protein sequence ID" value="QCF27410.1"/>
    <property type="molecule type" value="Genomic_DNA"/>
</dbReference>
<dbReference type="GO" id="GO:0006310">
    <property type="term" value="P:DNA recombination"/>
    <property type="evidence" value="ECO:0007669"/>
    <property type="project" value="UniProtKB-KW"/>
</dbReference>
<evidence type="ECO:0000313" key="9">
    <source>
        <dbReference type="EMBL" id="QCF27410.1"/>
    </source>
</evidence>
<evidence type="ECO:0000256" key="1">
    <source>
        <dbReference type="ARBA" id="ARBA00008857"/>
    </source>
</evidence>
<dbReference type="Gene3D" id="1.10.150.130">
    <property type="match status" value="1"/>
</dbReference>
<proteinExistence type="inferred from homology"/>
<feature type="compositionally biased region" description="Polar residues" evidence="6">
    <location>
        <begin position="389"/>
        <end position="402"/>
    </location>
</feature>
<feature type="domain" description="Core-binding (CB)" evidence="8">
    <location>
        <begin position="86"/>
        <end position="174"/>
    </location>
</feature>
<sequence>MGKVVARPETGKLFFDFRYNGKRCREQTALGDSPANRRKLESILRKIEAEITLGTFEYGRYFPNSPNAENFSKRAIASAREYHETPLFSCFAEDWFEEMKIQWRKSHIATVRLTLNNYLLPAFAKKEVGRITKADILEFRSSLAKVQTRSAKNLSATRINHIMTPLRMILSEAANRFDFSSPYHGIKSLRVPRTDVQPFTLDEVKLILDTVRPDFREYFTVRFFTGLRTGEIDGLQWEHVDFRRRQILVRQSLVNGELEYTKNDGSFRTIDMSQLVHDALMRQRKVTGSNTFVFCTRSGTPLSHNNVTKRVWYPLLAHLNLRKRRPYQTRHTAATLWLASGESPEWIAQQMGHTTTEMLFRVYSRYVPNLTRRDGSAFERLLLQSFDQSGSTTASETPTNPSMMELNHEH</sequence>
<evidence type="ECO:0000313" key="10">
    <source>
        <dbReference type="Proteomes" id="UP000298049"/>
    </source>
</evidence>
<evidence type="ECO:0000256" key="2">
    <source>
        <dbReference type="ARBA" id="ARBA00022908"/>
    </source>
</evidence>
<feature type="region of interest" description="Disordered" evidence="6">
    <location>
        <begin position="389"/>
        <end position="410"/>
    </location>
</feature>
<name>A0A4V1D945_9ALTE</name>
<dbReference type="InterPro" id="IPR053876">
    <property type="entry name" value="Phage_int_M"/>
</dbReference>
<dbReference type="KEGG" id="hmi:soil367_16575"/>
<gene>
    <name evidence="9" type="ORF">soil367_16575</name>
</gene>
<dbReference type="PROSITE" id="PS51900">
    <property type="entry name" value="CB"/>
    <property type="match status" value="1"/>
</dbReference>
<dbReference type="InterPro" id="IPR050808">
    <property type="entry name" value="Phage_Integrase"/>
</dbReference>
<dbReference type="AlphaFoldDB" id="A0A4V1D945"/>
<keyword evidence="3 5" id="KW-0238">DNA-binding</keyword>
<keyword evidence="4" id="KW-0233">DNA recombination</keyword>
<dbReference type="Pfam" id="PF00589">
    <property type="entry name" value="Phage_integrase"/>
    <property type="match status" value="1"/>
</dbReference>
<dbReference type="InterPro" id="IPR011010">
    <property type="entry name" value="DNA_brk_join_enz"/>
</dbReference>
<dbReference type="RefSeq" id="WP_136550122.1">
    <property type="nucleotide sequence ID" value="NZ_CP031093.1"/>
</dbReference>
<comment type="similarity">
    <text evidence="1">Belongs to the 'phage' integrase family.</text>
</comment>
<evidence type="ECO:0000256" key="5">
    <source>
        <dbReference type="PROSITE-ProRule" id="PRU01248"/>
    </source>
</evidence>
<dbReference type="InterPro" id="IPR022000">
    <property type="entry name" value="Min27-like_integrase_DNA_bind"/>
</dbReference>
<evidence type="ECO:0000256" key="3">
    <source>
        <dbReference type="ARBA" id="ARBA00023125"/>
    </source>
</evidence>
<feature type="domain" description="Tyr recombinase" evidence="7">
    <location>
        <begin position="194"/>
        <end position="379"/>
    </location>
</feature>
<dbReference type="GO" id="GO:0003677">
    <property type="term" value="F:DNA binding"/>
    <property type="evidence" value="ECO:0007669"/>
    <property type="project" value="UniProtKB-UniRule"/>
</dbReference>
<dbReference type="Pfam" id="PF12167">
    <property type="entry name" value="Arm-DNA-bind_2"/>
    <property type="match status" value="1"/>
</dbReference>
<dbReference type="Pfam" id="PF22022">
    <property type="entry name" value="Phage_int_M"/>
    <property type="match status" value="1"/>
</dbReference>
<dbReference type="Gene3D" id="1.10.443.10">
    <property type="entry name" value="Intergrase catalytic core"/>
    <property type="match status" value="1"/>
</dbReference>
<keyword evidence="2" id="KW-0229">DNA integration</keyword>
<protein>
    <submittedName>
        <fullName evidence="9">Site-specific integrase</fullName>
    </submittedName>
</protein>
<dbReference type="InterPro" id="IPR013762">
    <property type="entry name" value="Integrase-like_cat_sf"/>
</dbReference>
<dbReference type="InterPro" id="IPR010998">
    <property type="entry name" value="Integrase_recombinase_N"/>
</dbReference>
<dbReference type="PANTHER" id="PTHR30629:SF2">
    <property type="entry name" value="PROPHAGE INTEGRASE INTS-RELATED"/>
    <property type="match status" value="1"/>
</dbReference>
<dbReference type="GO" id="GO:0015074">
    <property type="term" value="P:DNA integration"/>
    <property type="evidence" value="ECO:0007669"/>
    <property type="project" value="UniProtKB-KW"/>
</dbReference>
<dbReference type="PANTHER" id="PTHR30629">
    <property type="entry name" value="PROPHAGE INTEGRASE"/>
    <property type="match status" value="1"/>
</dbReference>
<organism evidence="9 10">
    <name type="scientific">Hydrocarboniclastica marina</name>
    <dbReference type="NCBI Taxonomy" id="2259620"/>
    <lineage>
        <taxon>Bacteria</taxon>
        <taxon>Pseudomonadati</taxon>
        <taxon>Pseudomonadota</taxon>
        <taxon>Gammaproteobacteria</taxon>
        <taxon>Alteromonadales</taxon>
        <taxon>Alteromonadaceae</taxon>
        <taxon>Hydrocarboniclastica</taxon>
    </lineage>
</organism>
<dbReference type="Proteomes" id="UP000298049">
    <property type="component" value="Chromosome"/>
</dbReference>
<evidence type="ECO:0000259" key="7">
    <source>
        <dbReference type="PROSITE" id="PS51898"/>
    </source>
</evidence>
<dbReference type="InterPro" id="IPR002104">
    <property type="entry name" value="Integrase_catalytic"/>
</dbReference>
<dbReference type="InterPro" id="IPR044068">
    <property type="entry name" value="CB"/>
</dbReference>
<accession>A0A4V1D945</accession>
<evidence type="ECO:0000256" key="6">
    <source>
        <dbReference type="SAM" id="MobiDB-lite"/>
    </source>
</evidence>
<dbReference type="PROSITE" id="PS51898">
    <property type="entry name" value="TYR_RECOMBINASE"/>
    <property type="match status" value="1"/>
</dbReference>
<dbReference type="CDD" id="cd01189">
    <property type="entry name" value="INT_ICEBs1_C_like"/>
    <property type="match status" value="1"/>
</dbReference>
<evidence type="ECO:0000259" key="8">
    <source>
        <dbReference type="PROSITE" id="PS51900"/>
    </source>
</evidence>